<dbReference type="Proteomes" id="UP000326202">
    <property type="component" value="Chromosome"/>
</dbReference>
<dbReference type="SUPFAM" id="SSF55785">
    <property type="entry name" value="PYP-like sensor domain (PAS domain)"/>
    <property type="match status" value="1"/>
</dbReference>
<dbReference type="RefSeq" id="WP_191908079.1">
    <property type="nucleotide sequence ID" value="NZ_CP042906.1"/>
</dbReference>
<dbReference type="EMBL" id="CP042906">
    <property type="protein sequence ID" value="QEX17428.1"/>
    <property type="molecule type" value="Genomic_DNA"/>
</dbReference>
<sequence>MKLEPIWWERLEDLSQQQGLRLNQLIGHVARSATEEINLTAAIRSYCLSRTLEQLNRVEGELEERSLTNQGVPLGLIVDACPSPTLMVSHNQSIQRANQAAVQWLGVEAAALIGRMIGHYIQIKSQIPLDKILQEFENGAHHVYQGRIVYLRPGRVVTARANICPGVIDPVGGSSFLLLVDRGPS</sequence>
<dbReference type="Gene3D" id="1.10.3990.20">
    <property type="entry name" value="protein bp1543"/>
    <property type="match status" value="1"/>
</dbReference>
<dbReference type="Pfam" id="PF00989">
    <property type="entry name" value="PAS"/>
    <property type="match status" value="1"/>
</dbReference>
<name>A0A5J6MIY5_9PROT</name>
<dbReference type="Pfam" id="PF13467">
    <property type="entry name" value="RHH_4"/>
    <property type="match status" value="1"/>
</dbReference>
<dbReference type="GO" id="GO:0006355">
    <property type="term" value="P:regulation of DNA-templated transcription"/>
    <property type="evidence" value="ECO:0007669"/>
    <property type="project" value="InterPro"/>
</dbReference>
<proteinExistence type="predicted"/>
<dbReference type="InterPro" id="IPR035965">
    <property type="entry name" value="PAS-like_dom_sf"/>
</dbReference>
<evidence type="ECO:0008006" key="5">
    <source>
        <dbReference type="Google" id="ProtNLM"/>
    </source>
</evidence>
<dbReference type="KEGG" id="htq:FRZ44_27280"/>
<evidence type="ECO:0000313" key="3">
    <source>
        <dbReference type="EMBL" id="QEX17428.1"/>
    </source>
</evidence>
<keyword evidence="4" id="KW-1185">Reference proteome</keyword>
<evidence type="ECO:0000313" key="4">
    <source>
        <dbReference type="Proteomes" id="UP000326202"/>
    </source>
</evidence>
<dbReference type="InterPro" id="IPR027373">
    <property type="entry name" value="RHH_dom"/>
</dbReference>
<dbReference type="InterPro" id="IPR000014">
    <property type="entry name" value="PAS"/>
</dbReference>
<dbReference type="InterPro" id="IPR038268">
    <property type="entry name" value="RHH_sf"/>
</dbReference>
<evidence type="ECO:0000259" key="1">
    <source>
        <dbReference type="Pfam" id="PF00989"/>
    </source>
</evidence>
<feature type="domain" description="PAS fold" evidence="1">
    <location>
        <begin position="77"/>
        <end position="165"/>
    </location>
</feature>
<gene>
    <name evidence="3" type="ORF">FRZ44_27280</name>
</gene>
<evidence type="ECO:0000259" key="2">
    <source>
        <dbReference type="Pfam" id="PF13467"/>
    </source>
</evidence>
<dbReference type="AlphaFoldDB" id="A0A5J6MIY5"/>
<dbReference type="Gene3D" id="3.30.450.20">
    <property type="entry name" value="PAS domain"/>
    <property type="match status" value="1"/>
</dbReference>
<dbReference type="InterPro" id="IPR013767">
    <property type="entry name" value="PAS_fold"/>
</dbReference>
<protein>
    <recommendedName>
        <fullName evidence="5">PAS domain-containing protein</fullName>
    </recommendedName>
</protein>
<organism evidence="3 4">
    <name type="scientific">Hypericibacter terrae</name>
    <dbReference type="NCBI Taxonomy" id="2602015"/>
    <lineage>
        <taxon>Bacteria</taxon>
        <taxon>Pseudomonadati</taxon>
        <taxon>Pseudomonadota</taxon>
        <taxon>Alphaproteobacteria</taxon>
        <taxon>Rhodospirillales</taxon>
        <taxon>Dongiaceae</taxon>
        <taxon>Hypericibacter</taxon>
    </lineage>
</organism>
<dbReference type="CDD" id="cd00130">
    <property type="entry name" value="PAS"/>
    <property type="match status" value="1"/>
</dbReference>
<accession>A0A5J6MIY5</accession>
<feature type="domain" description="Ribbon-helix-helix" evidence="2">
    <location>
        <begin position="2"/>
        <end position="49"/>
    </location>
</feature>
<reference evidence="3 4" key="1">
    <citation type="submission" date="2019-08" db="EMBL/GenBank/DDBJ databases">
        <title>Hyperibacter terrae gen. nov., sp. nov. and Hyperibacter viscosus sp. nov., two new members in the family Rhodospirillaceae isolated from the rhizosphere of Hypericum perforatum.</title>
        <authorList>
            <person name="Noviana Z."/>
        </authorList>
    </citation>
    <scope>NUCLEOTIDE SEQUENCE [LARGE SCALE GENOMIC DNA]</scope>
    <source>
        <strain evidence="3 4">R5913</strain>
    </source>
</reference>